<dbReference type="InterPro" id="IPR025665">
    <property type="entry name" value="Beta-barrel_OMP_2"/>
</dbReference>
<protein>
    <recommendedName>
        <fullName evidence="2">Outer membrane protein beta-barrel domain-containing protein</fullName>
    </recommendedName>
</protein>
<keyword evidence="1" id="KW-0732">Signal</keyword>
<reference evidence="3 4" key="1">
    <citation type="submission" date="2016-03" db="EMBL/GenBank/DDBJ databases">
        <authorList>
            <person name="Ploux O."/>
        </authorList>
    </citation>
    <scope>NUCLEOTIDE SEQUENCE [LARGE SCALE GENOMIC DNA]</scope>
    <source>
        <strain evidence="3 4">EC13</strain>
    </source>
</reference>
<feature type="chain" id="PRO_5007824824" description="Outer membrane protein beta-barrel domain-containing protein" evidence="1">
    <location>
        <begin position="20"/>
        <end position="187"/>
    </location>
</feature>
<sequence>MKKLWLSLALIFLSYTANAALDYGLEAGVRQQSGDVAGLNFSANARTGFQGGVFAHLPLQGGVAHLRSGLFYTQRPLESESDITGEKIQYNLDYIDIPIDILFKPHEQFGVYLGFIAAINIADSCSGNPNCRVLDIDTPSFPMVFGGIFKITPKFGANFYFDGVNGSVAKGLGNYKAVGFNLMFSMD</sequence>
<organism evidence="3 4">
    <name type="scientific">Bdellovibrio bacteriovorus</name>
    <dbReference type="NCBI Taxonomy" id="959"/>
    <lineage>
        <taxon>Bacteria</taxon>
        <taxon>Pseudomonadati</taxon>
        <taxon>Bdellovibrionota</taxon>
        <taxon>Bdellovibrionia</taxon>
        <taxon>Bdellovibrionales</taxon>
        <taxon>Pseudobdellovibrionaceae</taxon>
        <taxon>Bdellovibrio</taxon>
    </lineage>
</organism>
<dbReference type="AlphaFoldDB" id="A0A161PTJ8"/>
<dbReference type="Proteomes" id="UP000075799">
    <property type="component" value="Unassembled WGS sequence"/>
</dbReference>
<name>A0A161PTJ8_BDEBC</name>
<evidence type="ECO:0000256" key="1">
    <source>
        <dbReference type="SAM" id="SignalP"/>
    </source>
</evidence>
<evidence type="ECO:0000313" key="3">
    <source>
        <dbReference type="EMBL" id="KYG68116.1"/>
    </source>
</evidence>
<gene>
    <name evidence="3" type="ORF">AZI87_02320</name>
</gene>
<evidence type="ECO:0000259" key="2">
    <source>
        <dbReference type="Pfam" id="PF13568"/>
    </source>
</evidence>
<dbReference type="OrthoDB" id="9342649at2"/>
<dbReference type="EMBL" id="LUKD01000001">
    <property type="protein sequence ID" value="KYG68116.1"/>
    <property type="molecule type" value="Genomic_DNA"/>
</dbReference>
<dbReference type="Pfam" id="PF13568">
    <property type="entry name" value="OMP_b-brl_2"/>
    <property type="match status" value="1"/>
</dbReference>
<accession>A0A161PTJ8</accession>
<feature type="signal peptide" evidence="1">
    <location>
        <begin position="1"/>
        <end position="19"/>
    </location>
</feature>
<evidence type="ECO:0000313" key="4">
    <source>
        <dbReference type="Proteomes" id="UP000075799"/>
    </source>
</evidence>
<comment type="caution">
    <text evidence="3">The sequence shown here is derived from an EMBL/GenBank/DDBJ whole genome shotgun (WGS) entry which is preliminary data.</text>
</comment>
<dbReference type="RefSeq" id="WP_063204819.1">
    <property type="nucleotide sequence ID" value="NZ_LUKD01000001.1"/>
</dbReference>
<proteinExistence type="predicted"/>
<feature type="domain" description="Outer membrane protein beta-barrel" evidence="2">
    <location>
        <begin position="20"/>
        <end position="129"/>
    </location>
</feature>